<dbReference type="InterPro" id="IPR058912">
    <property type="entry name" value="HTH_animal"/>
</dbReference>
<protein>
    <submittedName>
        <fullName evidence="3">Uncharacterized protein LOC112465681</fullName>
    </submittedName>
</protein>
<dbReference type="OrthoDB" id="7551835at2759"/>
<dbReference type="PANTHER" id="PTHR21301">
    <property type="entry name" value="REVERSE TRANSCRIPTASE"/>
    <property type="match status" value="1"/>
</dbReference>
<gene>
    <name evidence="3" type="primary">LOC112465681</name>
</gene>
<organism evidence="2 3">
    <name type="scientific">Temnothorax curvispinosus</name>
    <dbReference type="NCBI Taxonomy" id="300111"/>
    <lineage>
        <taxon>Eukaryota</taxon>
        <taxon>Metazoa</taxon>
        <taxon>Ecdysozoa</taxon>
        <taxon>Arthropoda</taxon>
        <taxon>Hexapoda</taxon>
        <taxon>Insecta</taxon>
        <taxon>Pterygota</taxon>
        <taxon>Neoptera</taxon>
        <taxon>Endopterygota</taxon>
        <taxon>Hymenoptera</taxon>
        <taxon>Apocrita</taxon>
        <taxon>Aculeata</taxon>
        <taxon>Formicoidea</taxon>
        <taxon>Formicidae</taxon>
        <taxon>Myrmicinae</taxon>
        <taxon>Temnothorax</taxon>
    </lineage>
</organism>
<dbReference type="RefSeq" id="XP_024889121.1">
    <property type="nucleotide sequence ID" value="XM_025033353.1"/>
</dbReference>
<dbReference type="InterPro" id="IPR000305">
    <property type="entry name" value="GIY-YIG_endonuc"/>
</dbReference>
<dbReference type="AlphaFoldDB" id="A0A6J1R854"/>
<dbReference type="PROSITE" id="PS50164">
    <property type="entry name" value="GIY_YIG"/>
    <property type="match status" value="1"/>
</dbReference>
<dbReference type="CDD" id="cd10442">
    <property type="entry name" value="GIY-YIG_PLEs"/>
    <property type="match status" value="1"/>
</dbReference>
<accession>A0A6J1R854</accession>
<feature type="domain" description="GIY-YIG" evidence="1">
    <location>
        <begin position="231"/>
        <end position="321"/>
    </location>
</feature>
<dbReference type="Pfam" id="PF26215">
    <property type="entry name" value="HTH_animal"/>
    <property type="match status" value="1"/>
</dbReference>
<dbReference type="Gene3D" id="3.40.1440.10">
    <property type="entry name" value="GIY-YIG endonuclease"/>
    <property type="match status" value="1"/>
</dbReference>
<name>A0A6J1R854_9HYME</name>
<keyword evidence="2" id="KW-1185">Reference proteome</keyword>
<proteinExistence type="predicted"/>
<reference evidence="3" key="1">
    <citation type="submission" date="2025-08" db="UniProtKB">
        <authorList>
            <consortium name="RefSeq"/>
        </authorList>
    </citation>
    <scope>IDENTIFICATION</scope>
    <source>
        <tissue evidence="3">Whole body</tissue>
    </source>
</reference>
<sequence>MGSPLSPIGADIVMQDLEVRALGSLKFAPSFYKRYVDDIAMAVPLNECTHVLETFNSFHPRLQFTMEIGVGGKLNFLEVTMFHIGEHLQFDWFHKPTFSGRYLNFLSQHPLCQKKGTVIGLIDRVFKLSHPRFHQKNIRFLIQILINNCYPLEFIFGTIHERLRFLLNDRHVTNDESIDKVPYFTIPYVPGLSEKYKNLTKGLNIKLSYFSLNKLNRLIRGHKDTLPGLSHRNVVYRINCNDCEASYVGQTGRQLLTRVKEHNSHIRRSGAGHSVLTDHRLQYNHDFNWKDVEILDREPSLSKRLISEMIYIKRQREGLNLQTDTEDIPEIYISAIEGLVKV</sequence>
<evidence type="ECO:0000313" key="3">
    <source>
        <dbReference type="RefSeq" id="XP_024889121.1"/>
    </source>
</evidence>
<dbReference type="Proteomes" id="UP000504618">
    <property type="component" value="Unplaced"/>
</dbReference>
<evidence type="ECO:0000259" key="1">
    <source>
        <dbReference type="PROSITE" id="PS50164"/>
    </source>
</evidence>
<dbReference type="GeneID" id="112465681"/>
<dbReference type="PANTHER" id="PTHR21301:SF10">
    <property type="entry name" value="REVERSE TRANSCRIPTASE DOMAIN-CONTAINING PROTEIN"/>
    <property type="match status" value="1"/>
</dbReference>
<evidence type="ECO:0000313" key="2">
    <source>
        <dbReference type="Proteomes" id="UP000504618"/>
    </source>
</evidence>
<dbReference type="InterPro" id="IPR035901">
    <property type="entry name" value="GIY-YIG_endonuc_sf"/>
</dbReference>